<dbReference type="Pfam" id="PF11887">
    <property type="entry name" value="Mce4_CUP1"/>
    <property type="match status" value="1"/>
</dbReference>
<dbReference type="Gene3D" id="1.10.287.950">
    <property type="entry name" value="Methyl-accepting chemotaxis protein"/>
    <property type="match status" value="1"/>
</dbReference>
<evidence type="ECO:0000313" key="4">
    <source>
        <dbReference type="Proteomes" id="UP000030848"/>
    </source>
</evidence>
<evidence type="ECO:0000259" key="1">
    <source>
        <dbReference type="Pfam" id="PF02470"/>
    </source>
</evidence>
<evidence type="ECO:0000259" key="2">
    <source>
        <dbReference type="Pfam" id="PF11887"/>
    </source>
</evidence>
<dbReference type="NCBIfam" id="TIGR00996">
    <property type="entry name" value="Mtu_fam_mce"/>
    <property type="match status" value="1"/>
</dbReference>
<name>A0A837DGS1_9PSEU</name>
<evidence type="ECO:0000313" key="3">
    <source>
        <dbReference type="EMBL" id="KHF45086.1"/>
    </source>
</evidence>
<proteinExistence type="predicted"/>
<dbReference type="SUPFAM" id="SSF46966">
    <property type="entry name" value="Spectrin repeat"/>
    <property type="match status" value="1"/>
</dbReference>
<organism evidence="3 4">
    <name type="scientific">Saccharomonospora viridis</name>
    <dbReference type="NCBI Taxonomy" id="1852"/>
    <lineage>
        <taxon>Bacteria</taxon>
        <taxon>Bacillati</taxon>
        <taxon>Actinomycetota</taxon>
        <taxon>Actinomycetes</taxon>
        <taxon>Pseudonocardiales</taxon>
        <taxon>Pseudonocardiaceae</taxon>
        <taxon>Saccharomonospora</taxon>
    </lineage>
</organism>
<dbReference type="PANTHER" id="PTHR33371:SF18">
    <property type="entry name" value="MCE-FAMILY PROTEIN MCE3C"/>
    <property type="match status" value="1"/>
</dbReference>
<comment type="caution">
    <text evidence="3">The sequence shown here is derived from an EMBL/GenBank/DDBJ whole genome shotgun (WGS) entry which is preliminary data.</text>
</comment>
<reference evidence="3 4" key="1">
    <citation type="submission" date="2014-10" db="EMBL/GenBank/DDBJ databases">
        <title>Genome sequence of Micropolyspora internatus JCM3315.</title>
        <authorList>
            <person name="Shin S.-K."/>
            <person name="Yi H."/>
        </authorList>
    </citation>
    <scope>NUCLEOTIDE SEQUENCE [LARGE SCALE GENOMIC DNA]</scope>
    <source>
        <strain evidence="3 4">JCM 3315</strain>
    </source>
</reference>
<dbReference type="Pfam" id="PF02470">
    <property type="entry name" value="MlaD"/>
    <property type="match status" value="1"/>
</dbReference>
<dbReference type="AlphaFoldDB" id="A0A837DGS1"/>
<feature type="domain" description="Mammalian cell entry C-terminal" evidence="2">
    <location>
        <begin position="119"/>
        <end position="315"/>
    </location>
</feature>
<sequence>MPVMTSFSNRNPIPIAIVGITLLFLGTLAALNSDDLPLIGGGTTYRAEFSEAAGLETDDEVRIAGVKVGEVTDIDLDGAKVLVSFKVSDAWIGDETTAAIKIKTLLGRKYLALDPSGDEPLDPNTTIPLERTTAPYDVLEAFRGLSRTVDDIDVNQLARSFDVLSRTFANTPEDVRGALEGLSELSDTIASRDQQLSELLEGTRRISQTLADRDAELAVLLEDGNELLEELSAREEAISAMLTGTRKLSEQLRGLVDDNEEQLQPVLEKLDQLTDMLQRNQESLAEGIENFAPFVRVFNNTIGSGRWFDSYICGLLLPSIGPLNEEGCNAR</sequence>
<feature type="domain" description="Mce/MlaD" evidence="1">
    <location>
        <begin position="42"/>
        <end position="115"/>
    </location>
</feature>
<dbReference type="InterPro" id="IPR005693">
    <property type="entry name" value="Mce"/>
</dbReference>
<dbReference type="PANTHER" id="PTHR33371">
    <property type="entry name" value="INTERMEMBRANE PHOSPHOLIPID TRANSPORT SYSTEM BINDING PROTEIN MLAD-RELATED"/>
    <property type="match status" value="1"/>
</dbReference>
<protein>
    <submittedName>
        <fullName evidence="3">ABC transporter substrate-binding protein</fullName>
    </submittedName>
</protein>
<dbReference type="Proteomes" id="UP000030848">
    <property type="component" value="Unassembled WGS sequence"/>
</dbReference>
<dbReference type="InterPro" id="IPR024516">
    <property type="entry name" value="Mce_C"/>
</dbReference>
<gene>
    <name evidence="3" type="ORF">MINT15_19680</name>
</gene>
<dbReference type="InterPro" id="IPR052336">
    <property type="entry name" value="MlaD_Phospholipid_Transporter"/>
</dbReference>
<dbReference type="InterPro" id="IPR003399">
    <property type="entry name" value="Mce/MlaD"/>
</dbReference>
<dbReference type="GO" id="GO:0005576">
    <property type="term" value="C:extracellular region"/>
    <property type="evidence" value="ECO:0007669"/>
    <property type="project" value="TreeGrafter"/>
</dbReference>
<dbReference type="PRINTS" id="PR01782">
    <property type="entry name" value="MCEVIRFACTOR"/>
</dbReference>
<accession>A0A837DGS1</accession>
<dbReference type="EMBL" id="JRZE01000003">
    <property type="protein sequence ID" value="KHF45086.1"/>
    <property type="molecule type" value="Genomic_DNA"/>
</dbReference>